<reference evidence="3 4" key="1">
    <citation type="journal article" date="2023" name="bioRxiv">
        <title>Genome report: Whole genome sequence and annotation of Penstemon davidsonii.</title>
        <authorList>
            <person name="Ostevik K.L."/>
            <person name="Alabady M."/>
            <person name="Zhang M."/>
            <person name="Rausher M.D."/>
        </authorList>
    </citation>
    <scope>NUCLEOTIDE SEQUENCE [LARGE SCALE GENOMIC DNA]</scope>
    <source>
        <strain evidence="3">DNT005</strain>
        <tissue evidence="3">Whole leaf</tissue>
    </source>
</reference>
<dbReference type="InterPro" id="IPR055290">
    <property type="entry name" value="At3g26010-like"/>
</dbReference>
<comment type="caution">
    <text evidence="3">The sequence shown here is derived from an EMBL/GenBank/DDBJ whole genome shotgun (WGS) entry which is preliminary data.</text>
</comment>
<dbReference type="Pfam" id="PF07734">
    <property type="entry name" value="FBA_1"/>
    <property type="match status" value="1"/>
</dbReference>
<dbReference type="PANTHER" id="PTHR35546">
    <property type="entry name" value="F-BOX PROTEIN INTERACTION DOMAIN PROTEIN-RELATED"/>
    <property type="match status" value="1"/>
</dbReference>
<evidence type="ECO:0008006" key="5">
    <source>
        <dbReference type="Google" id="ProtNLM"/>
    </source>
</evidence>
<keyword evidence="4" id="KW-1185">Reference proteome</keyword>
<dbReference type="InterPro" id="IPR001810">
    <property type="entry name" value="F-box_dom"/>
</dbReference>
<dbReference type="CDD" id="cd22157">
    <property type="entry name" value="F-box_AtFBW1-like"/>
    <property type="match status" value="1"/>
</dbReference>
<dbReference type="InterPro" id="IPR006527">
    <property type="entry name" value="F-box-assoc_dom_typ1"/>
</dbReference>
<feature type="domain" description="F-box associated beta-propeller type 1" evidence="2">
    <location>
        <begin position="94"/>
        <end position="264"/>
    </location>
</feature>
<dbReference type="NCBIfam" id="TIGR01640">
    <property type="entry name" value="F_box_assoc_1"/>
    <property type="match status" value="1"/>
</dbReference>
<protein>
    <recommendedName>
        <fullName evidence="5">F-box domain-containing protein</fullName>
    </recommendedName>
</protein>
<dbReference type="Pfam" id="PF00646">
    <property type="entry name" value="F-box"/>
    <property type="match status" value="1"/>
</dbReference>
<proteinExistence type="predicted"/>
<evidence type="ECO:0000259" key="2">
    <source>
        <dbReference type="Pfam" id="PF07734"/>
    </source>
</evidence>
<feature type="domain" description="F-box" evidence="1">
    <location>
        <begin position="25"/>
        <end position="59"/>
    </location>
</feature>
<dbReference type="EMBL" id="JAYDYQ010001088">
    <property type="protein sequence ID" value="KAK4489386.1"/>
    <property type="molecule type" value="Genomic_DNA"/>
</dbReference>
<accession>A0ABR0DKL6</accession>
<organism evidence="3 4">
    <name type="scientific">Penstemon davidsonii</name>
    <dbReference type="NCBI Taxonomy" id="160366"/>
    <lineage>
        <taxon>Eukaryota</taxon>
        <taxon>Viridiplantae</taxon>
        <taxon>Streptophyta</taxon>
        <taxon>Embryophyta</taxon>
        <taxon>Tracheophyta</taxon>
        <taxon>Spermatophyta</taxon>
        <taxon>Magnoliopsida</taxon>
        <taxon>eudicotyledons</taxon>
        <taxon>Gunneridae</taxon>
        <taxon>Pentapetalae</taxon>
        <taxon>asterids</taxon>
        <taxon>lamiids</taxon>
        <taxon>Lamiales</taxon>
        <taxon>Plantaginaceae</taxon>
        <taxon>Cheloneae</taxon>
        <taxon>Penstemon</taxon>
    </lineage>
</organism>
<dbReference type="InterPro" id="IPR036047">
    <property type="entry name" value="F-box-like_dom_sf"/>
</dbReference>
<dbReference type="InterPro" id="IPR017451">
    <property type="entry name" value="F-box-assoc_interact_dom"/>
</dbReference>
<dbReference type="SUPFAM" id="SSF81383">
    <property type="entry name" value="F-box domain"/>
    <property type="match status" value="1"/>
</dbReference>
<gene>
    <name evidence="3" type="ORF">RD792_005195</name>
</gene>
<dbReference type="Proteomes" id="UP001291926">
    <property type="component" value="Unassembled WGS sequence"/>
</dbReference>
<evidence type="ECO:0000313" key="4">
    <source>
        <dbReference type="Proteomes" id="UP001291926"/>
    </source>
</evidence>
<dbReference type="PANTHER" id="PTHR35546:SF134">
    <property type="entry name" value="F-BOX ASSOCIATED DOMAIN-CONTAINING PROTEIN"/>
    <property type="match status" value="1"/>
</dbReference>
<sequence length="367" mass="42537">MLPPIKKCPKSQLPLSSSVIIASNEDLLTEILFRLPIKPLFQFKCVSKNWLSIITNPLLSHRKNINLCKNISGLYVVLRKMFMFKSEYDIIPLDKNNVSSAVSESLISDHSIQILQSCNGLLLCCSGKGIRDGKYDYFICNPTTRQFKTIPDPIYKSFVMRKGIESVYSVNLAFDPRTSPHYKVVCIYFSKTLEDHFDMEIYSSETGVWKRLGNSFTAEVNFKIGVYWNGAINWFSLWEGDGLYFNVNEERFGKIPMFPLPEGWEERRVMYFGESNDHLHLIEIYGPCTTKFNVYEMDKEYTGILYTRKNEESFVVLSVPGKAVHYNIEDETVEKIWDFDQGECDFECPSIFNWFDVFQYIESVSAV</sequence>
<evidence type="ECO:0000259" key="1">
    <source>
        <dbReference type="Pfam" id="PF00646"/>
    </source>
</evidence>
<evidence type="ECO:0000313" key="3">
    <source>
        <dbReference type="EMBL" id="KAK4489386.1"/>
    </source>
</evidence>
<name>A0ABR0DKL6_9LAMI</name>